<sequence length="243" mass="26986">MSDEPQRLTLNNSSGEEKTVTFLWHGEPIDLELSRHNPVIFDAVETWEGGDMGVSFGIEETSRKIIVTTSKRLSVHVGDTLEAVDGQEVTETTFPEIMQAATATASPDRPVLIEISPPPPPVNVKSCGDALQQRGVTQTFELQMVAGHPVQYLTMKVINELLELSPRPCELVFIKRRENPLVQRLQHQVSLQHQAYQGSRVMQRVRGEKDDTQAMRAIVPSVGYEMSRTFLLTSVVSGCCTVS</sequence>
<dbReference type="AlphaFoldDB" id="A0AAV2YYB8"/>
<evidence type="ECO:0000313" key="1">
    <source>
        <dbReference type="EMBL" id="DAZ98172.1"/>
    </source>
</evidence>
<evidence type="ECO:0008006" key="3">
    <source>
        <dbReference type="Google" id="ProtNLM"/>
    </source>
</evidence>
<gene>
    <name evidence="1" type="ORF">N0F65_005638</name>
</gene>
<evidence type="ECO:0000313" key="2">
    <source>
        <dbReference type="Proteomes" id="UP001146120"/>
    </source>
</evidence>
<reference evidence="1" key="2">
    <citation type="journal article" date="2023" name="Microbiol Resour">
        <title>Decontamination and Annotation of the Draft Genome Sequence of the Oomycete Lagenidium giganteum ARSEF 373.</title>
        <authorList>
            <person name="Morgan W.R."/>
            <person name="Tartar A."/>
        </authorList>
    </citation>
    <scope>NUCLEOTIDE SEQUENCE</scope>
    <source>
        <strain evidence="1">ARSEF 373</strain>
    </source>
</reference>
<keyword evidence="2" id="KW-1185">Reference proteome</keyword>
<organism evidence="1 2">
    <name type="scientific">Lagenidium giganteum</name>
    <dbReference type="NCBI Taxonomy" id="4803"/>
    <lineage>
        <taxon>Eukaryota</taxon>
        <taxon>Sar</taxon>
        <taxon>Stramenopiles</taxon>
        <taxon>Oomycota</taxon>
        <taxon>Peronosporomycetes</taxon>
        <taxon>Pythiales</taxon>
        <taxon>Pythiaceae</taxon>
    </lineage>
</organism>
<accession>A0AAV2YYB8</accession>
<reference evidence="1" key="1">
    <citation type="submission" date="2022-11" db="EMBL/GenBank/DDBJ databases">
        <authorList>
            <person name="Morgan W.R."/>
            <person name="Tartar A."/>
        </authorList>
    </citation>
    <scope>NUCLEOTIDE SEQUENCE</scope>
    <source>
        <strain evidence="1">ARSEF 373</strain>
    </source>
</reference>
<dbReference type="Proteomes" id="UP001146120">
    <property type="component" value="Unassembled WGS sequence"/>
</dbReference>
<name>A0AAV2YYB8_9STRA</name>
<proteinExistence type="predicted"/>
<dbReference type="EMBL" id="DAKRPA010000114">
    <property type="protein sequence ID" value="DAZ98172.1"/>
    <property type="molecule type" value="Genomic_DNA"/>
</dbReference>
<comment type="caution">
    <text evidence="1">The sequence shown here is derived from an EMBL/GenBank/DDBJ whole genome shotgun (WGS) entry which is preliminary data.</text>
</comment>
<protein>
    <recommendedName>
        <fullName evidence="3">PDZ domain-containing protein</fullName>
    </recommendedName>
</protein>